<dbReference type="InterPro" id="IPR002110">
    <property type="entry name" value="Ankyrin_rpt"/>
</dbReference>
<evidence type="ECO:0000313" key="5">
    <source>
        <dbReference type="EMBL" id="CAK9441952.1"/>
    </source>
</evidence>
<keyword evidence="2" id="KW-0040">ANK repeat</keyword>
<dbReference type="SMART" id="SM00225">
    <property type="entry name" value="BTB"/>
    <property type="match status" value="2"/>
</dbReference>
<name>A0ABP0ZVS6_9ASCO</name>
<evidence type="ECO:0000256" key="1">
    <source>
        <dbReference type="ARBA" id="ARBA00022737"/>
    </source>
</evidence>
<dbReference type="InterPro" id="IPR011333">
    <property type="entry name" value="SKP1/BTB/POZ_sf"/>
</dbReference>
<feature type="compositionally biased region" description="Low complexity" evidence="3">
    <location>
        <begin position="16"/>
        <end position="39"/>
    </location>
</feature>
<feature type="domain" description="BTB" evidence="4">
    <location>
        <begin position="156"/>
        <end position="220"/>
    </location>
</feature>
<evidence type="ECO:0000256" key="2">
    <source>
        <dbReference type="ARBA" id="ARBA00023043"/>
    </source>
</evidence>
<evidence type="ECO:0000259" key="4">
    <source>
        <dbReference type="PROSITE" id="PS50097"/>
    </source>
</evidence>
<dbReference type="Pfam" id="PF00651">
    <property type="entry name" value="BTB"/>
    <property type="match status" value="1"/>
</dbReference>
<dbReference type="EMBL" id="OZ022412">
    <property type="protein sequence ID" value="CAK9441952.1"/>
    <property type="molecule type" value="Genomic_DNA"/>
</dbReference>
<dbReference type="InterPro" id="IPR000210">
    <property type="entry name" value="BTB/POZ_dom"/>
</dbReference>
<keyword evidence="1" id="KW-0677">Repeat</keyword>
<dbReference type="InterPro" id="IPR044515">
    <property type="entry name" value="ABTB1"/>
</dbReference>
<dbReference type="PROSITE" id="PS50097">
    <property type="entry name" value="BTB"/>
    <property type="match status" value="1"/>
</dbReference>
<dbReference type="PANTHER" id="PTHR46231">
    <property type="entry name" value="ANKYRIN REPEAT AND BTB/POZ DOMAIN-CONTAINING PROTEIN 1"/>
    <property type="match status" value="1"/>
</dbReference>
<accession>A0ABP0ZVS6</accession>
<dbReference type="Gene3D" id="3.30.710.10">
    <property type="entry name" value="Potassium Channel Kv1.1, Chain A"/>
    <property type="match status" value="2"/>
</dbReference>
<keyword evidence="6" id="KW-1185">Reference proteome</keyword>
<dbReference type="InterPro" id="IPR036770">
    <property type="entry name" value="Ankyrin_rpt-contain_sf"/>
</dbReference>
<dbReference type="Proteomes" id="UP001497383">
    <property type="component" value="Chromosome 8"/>
</dbReference>
<evidence type="ECO:0000256" key="3">
    <source>
        <dbReference type="SAM" id="MobiDB-lite"/>
    </source>
</evidence>
<dbReference type="PANTHER" id="PTHR46231:SF1">
    <property type="entry name" value="ANKYRIN REPEAT AND BTB_POZ DOMAIN-CONTAINING PROTEIN 1"/>
    <property type="match status" value="1"/>
</dbReference>
<evidence type="ECO:0000313" key="6">
    <source>
        <dbReference type="Proteomes" id="UP001497383"/>
    </source>
</evidence>
<dbReference type="SUPFAM" id="SSF54695">
    <property type="entry name" value="POZ domain"/>
    <property type="match status" value="2"/>
</dbReference>
<proteinExistence type="predicted"/>
<gene>
    <name evidence="5" type="ORF">LODBEIA_P57790</name>
</gene>
<reference evidence="5 6" key="1">
    <citation type="submission" date="2024-03" db="EMBL/GenBank/DDBJ databases">
        <authorList>
            <person name="Brejova B."/>
        </authorList>
    </citation>
    <scope>NUCLEOTIDE SEQUENCE [LARGE SCALE GENOMIC DNA]</scope>
    <source>
        <strain evidence="5 6">CBS 14171</strain>
    </source>
</reference>
<protein>
    <recommendedName>
        <fullName evidence="4">BTB domain-containing protein</fullName>
    </recommendedName>
</protein>
<dbReference type="Pfam" id="PF13637">
    <property type="entry name" value="Ank_4"/>
    <property type="match status" value="1"/>
</dbReference>
<organism evidence="5 6">
    <name type="scientific">Lodderomyces beijingensis</name>
    <dbReference type="NCBI Taxonomy" id="1775926"/>
    <lineage>
        <taxon>Eukaryota</taxon>
        <taxon>Fungi</taxon>
        <taxon>Dikarya</taxon>
        <taxon>Ascomycota</taxon>
        <taxon>Saccharomycotina</taxon>
        <taxon>Pichiomycetes</taxon>
        <taxon>Debaryomycetaceae</taxon>
        <taxon>Candida/Lodderomyces clade</taxon>
        <taxon>Lodderomyces</taxon>
    </lineage>
</organism>
<sequence length="607" mass="68651">MSGLYDAYHLRPDESPPSSTDSSQDSMVSLRSSQSSQSPATSDAFKKICLACRTGDYETVDSLLSTPNLDLNQLDEFDYSPLILSSLCGHISIVELLLKRGAVCDRDTFQGARCVYGALTDEIRDLLVSFDISKAVDMNQPFAGHIASLLASRSNKDIVFKFNRGPGKAPDAVALHRFILSARSPYFKEKLGNDWQYLTVVTMPQSVDFEAFKVVIDYIYLRTDSMRITDEALTPAIRDLAVKYQLPDLIDGVERISRAGASEKERSKVKHDLAFTVVEKARKDMDTFLRQGILAEKLTSPMNLSEEVDLEDINCQEFIEDQQRSSFLELSAVPDVILAYIDSYSESVIYFPVNKSILARSEYFDTMFKSEFFLLSEEDIPLYKEDGVVIINRPAFESSNLPIIQLSNSTATGKVATMVLSYLYHDDVQEIPLENTVELLYAADELFLERLKTMCAVRVSSQFASFTFAEFQQLAPALKNDAYDLIRVSWDNRCDKLEQHVSKMIAYNLKYIYEDGAERSKLVSLIADSAARIQERQDTDTIELVDDIRYYLTKKYAIHEDGESFDPLNFGQTTRSEDIKLYQNAVLMYEQDIAIVDSMLESLNLDA</sequence>
<dbReference type="SUPFAM" id="SSF48403">
    <property type="entry name" value="Ankyrin repeat"/>
    <property type="match status" value="1"/>
</dbReference>
<dbReference type="Gene3D" id="1.25.40.20">
    <property type="entry name" value="Ankyrin repeat-containing domain"/>
    <property type="match status" value="1"/>
</dbReference>
<feature type="region of interest" description="Disordered" evidence="3">
    <location>
        <begin position="1"/>
        <end position="39"/>
    </location>
</feature>
<dbReference type="GeneID" id="92210975"/>
<dbReference type="RefSeq" id="XP_066832717.1">
    <property type="nucleotide sequence ID" value="XM_066976148.1"/>
</dbReference>